<accession>A0ABV9A1I6</accession>
<comment type="caution">
    <text evidence="9">The sequence shown here is derived from an EMBL/GenBank/DDBJ whole genome shotgun (WGS) entry which is preliminary data.</text>
</comment>
<dbReference type="Pfam" id="PF02687">
    <property type="entry name" value="FtsX"/>
    <property type="match status" value="2"/>
</dbReference>
<feature type="transmembrane region" description="Helical" evidence="7">
    <location>
        <begin position="445"/>
        <end position="466"/>
    </location>
</feature>
<dbReference type="PANTHER" id="PTHR30287:SF1">
    <property type="entry name" value="INNER MEMBRANE PROTEIN"/>
    <property type="match status" value="1"/>
</dbReference>
<reference evidence="10" key="1">
    <citation type="journal article" date="2019" name="Int. J. Syst. Evol. Microbiol.">
        <title>The Global Catalogue of Microorganisms (GCM) 10K type strain sequencing project: providing services to taxonomists for standard genome sequencing and annotation.</title>
        <authorList>
            <consortium name="The Broad Institute Genomics Platform"/>
            <consortium name="The Broad Institute Genome Sequencing Center for Infectious Disease"/>
            <person name="Wu L."/>
            <person name="Ma J."/>
        </authorList>
    </citation>
    <scope>NUCLEOTIDE SEQUENCE [LARGE SCALE GENOMIC DNA]</scope>
    <source>
        <strain evidence="10">CGMCC 4.7357</strain>
    </source>
</reference>
<name>A0ABV9A1I6_9ACTN</name>
<feature type="transmembrane region" description="Helical" evidence="7">
    <location>
        <begin position="365"/>
        <end position="384"/>
    </location>
</feature>
<feature type="transmembrane region" description="Helical" evidence="7">
    <location>
        <begin position="225"/>
        <end position="249"/>
    </location>
</feature>
<dbReference type="PANTHER" id="PTHR30287">
    <property type="entry name" value="MEMBRANE COMPONENT OF PREDICTED ABC SUPERFAMILY METABOLITE UPTAKE TRANSPORTER"/>
    <property type="match status" value="1"/>
</dbReference>
<feature type="domain" description="ABC3 transporter permease C-terminal" evidence="8">
    <location>
        <begin position="236"/>
        <end position="344"/>
    </location>
</feature>
<feature type="transmembrane region" description="Helical" evidence="7">
    <location>
        <begin position="323"/>
        <end position="344"/>
    </location>
</feature>
<comment type="subcellular location">
    <subcellularLocation>
        <location evidence="1">Cell membrane</location>
        <topology evidence="1">Multi-pass membrane protein</topology>
    </subcellularLocation>
</comment>
<evidence type="ECO:0000256" key="7">
    <source>
        <dbReference type="SAM" id="Phobius"/>
    </source>
</evidence>
<keyword evidence="10" id="KW-1185">Reference proteome</keyword>
<evidence type="ECO:0000313" key="10">
    <source>
        <dbReference type="Proteomes" id="UP001595997"/>
    </source>
</evidence>
<dbReference type="InterPro" id="IPR003838">
    <property type="entry name" value="ABC3_permease_C"/>
</dbReference>
<evidence type="ECO:0000256" key="1">
    <source>
        <dbReference type="ARBA" id="ARBA00004651"/>
    </source>
</evidence>
<feature type="transmembrane region" description="Helical" evidence="7">
    <location>
        <begin position="758"/>
        <end position="782"/>
    </location>
</feature>
<gene>
    <name evidence="9" type="ORF">ACFPA8_01755</name>
</gene>
<keyword evidence="5 7" id="KW-0472">Membrane</keyword>
<feature type="transmembrane region" description="Helical" evidence="7">
    <location>
        <begin position="54"/>
        <end position="77"/>
    </location>
</feature>
<organism evidence="9 10">
    <name type="scientific">Streptomyces ovatisporus</name>
    <dbReference type="NCBI Taxonomy" id="1128682"/>
    <lineage>
        <taxon>Bacteria</taxon>
        <taxon>Bacillati</taxon>
        <taxon>Actinomycetota</taxon>
        <taxon>Actinomycetes</taxon>
        <taxon>Kitasatosporales</taxon>
        <taxon>Streptomycetaceae</taxon>
        <taxon>Streptomyces</taxon>
    </lineage>
</organism>
<feature type="transmembrane region" description="Helical" evidence="7">
    <location>
        <begin position="671"/>
        <end position="692"/>
    </location>
</feature>
<evidence type="ECO:0000256" key="2">
    <source>
        <dbReference type="ARBA" id="ARBA00022475"/>
    </source>
</evidence>
<evidence type="ECO:0000256" key="3">
    <source>
        <dbReference type="ARBA" id="ARBA00022692"/>
    </source>
</evidence>
<feature type="transmembrane region" description="Helical" evidence="7">
    <location>
        <begin position="713"/>
        <end position="746"/>
    </location>
</feature>
<evidence type="ECO:0000256" key="6">
    <source>
        <dbReference type="SAM" id="MobiDB-lite"/>
    </source>
</evidence>
<feature type="region of interest" description="Disordered" evidence="6">
    <location>
        <begin position="1"/>
        <end position="31"/>
    </location>
</feature>
<protein>
    <submittedName>
        <fullName evidence="9">ABC transporter permease</fullName>
    </submittedName>
</protein>
<proteinExistence type="predicted"/>
<evidence type="ECO:0000256" key="5">
    <source>
        <dbReference type="ARBA" id="ARBA00023136"/>
    </source>
</evidence>
<feature type="transmembrane region" description="Helical" evidence="7">
    <location>
        <begin position="396"/>
        <end position="417"/>
    </location>
</feature>
<feature type="transmembrane region" description="Helical" evidence="7">
    <location>
        <begin position="282"/>
        <end position="303"/>
    </location>
</feature>
<dbReference type="InterPro" id="IPR038766">
    <property type="entry name" value="Membrane_comp_ABC_pdt"/>
</dbReference>
<dbReference type="Proteomes" id="UP001595997">
    <property type="component" value="Unassembled WGS sequence"/>
</dbReference>
<evidence type="ECO:0000259" key="8">
    <source>
        <dbReference type="Pfam" id="PF02687"/>
    </source>
</evidence>
<sequence length="793" mass="82682">MSAGTATREGADARAGDEGGGPGAPPEGRARPADWARDLAMGARFATSGGRQGWLRTLLTAVGVALGVAVLLLAAAVPEIAAGFDAREQARSGAFLAAREDAEPTEYTVLTKDANTHYRGDDLYGRLMQADGGSPAKPPGLRDIPAAGELVVSPALKRLLASPEGEHLAERLDGRVTGVIGEDGLLGPGELAFYKGADDLSVAQGASRVDDFSAAQPDEAPLDPVLVLLIVVACAVLVMPVAVFIATAVRFGGEQRDTRLAALRLVGADAATTRRMAAGESLVGAVLGVLLGGWFFLLGRVFIGKIELFGFSVHPADVAPATGLGILIVLGVPVTAVAVTIVALRGVAIEPLGLVRKSEQRARRVWWRLLPPVAGAALLLPLAGSVTGDDASVSGVQVTAAVVLLLGGVALLLPWLVERIVGRLRGGPVSWQLATRRLQFSSGNASRAVSGITIAVAGAIALQMLFAAVETDQTLKGDDGPEKRTLANIYGPHTTPGRAEALTAKLERAGGVREVTGFLQAYEPVKREEMAGIAVGRCATLRKLAHIDDCKEGEVYKVPPERDETGAPPTGTAFVLGKGDARTTWRVPRARTVRGIEGPEGGTVEGLLATPSALPAELLNEPSYRGWVVADPTGAALENLRTAVFQADPSYSVFETSDEAVTAEFTTIRRAVLAAAVAVLLLIGASMVVSMLEQLRERKRQLSVLVAFGTRRATLGASVLWQTALPVVLGIGLAVVFGLGLGWGLLRLLDAPTTDWLVFLPVAGAGAGVIGLVTLVSLPFLWRMMRPDGLRTE</sequence>
<keyword evidence="3 7" id="KW-0812">Transmembrane</keyword>
<dbReference type="EMBL" id="JBHSFH010000002">
    <property type="protein sequence ID" value="MFC4492861.1"/>
    <property type="molecule type" value="Genomic_DNA"/>
</dbReference>
<evidence type="ECO:0000256" key="4">
    <source>
        <dbReference type="ARBA" id="ARBA00022989"/>
    </source>
</evidence>
<dbReference type="RefSeq" id="WP_386441129.1">
    <property type="nucleotide sequence ID" value="NZ_JBHSFH010000002.1"/>
</dbReference>
<evidence type="ECO:0000313" key="9">
    <source>
        <dbReference type="EMBL" id="MFC4492861.1"/>
    </source>
</evidence>
<keyword evidence="4 7" id="KW-1133">Transmembrane helix</keyword>
<keyword evidence="2" id="KW-1003">Cell membrane</keyword>
<feature type="domain" description="ABC3 transporter permease C-terminal" evidence="8">
    <location>
        <begin position="675"/>
        <end position="785"/>
    </location>
</feature>